<feature type="region of interest" description="Disordered" evidence="1">
    <location>
        <begin position="22"/>
        <end position="46"/>
    </location>
</feature>
<dbReference type="Proteomes" id="UP001202674">
    <property type="component" value="Unassembled WGS sequence"/>
</dbReference>
<evidence type="ECO:0000256" key="1">
    <source>
        <dbReference type="SAM" id="MobiDB-lite"/>
    </source>
</evidence>
<feature type="region of interest" description="Disordered" evidence="1">
    <location>
        <begin position="172"/>
        <end position="193"/>
    </location>
</feature>
<protein>
    <submittedName>
        <fullName evidence="2">Uncharacterized protein</fullName>
    </submittedName>
</protein>
<comment type="caution">
    <text evidence="2">The sequence shown here is derived from an EMBL/GenBank/DDBJ whole genome shotgun (WGS) entry which is preliminary data.</text>
</comment>
<proteinExistence type="predicted"/>
<keyword evidence="3" id="KW-1185">Reference proteome</keyword>
<dbReference type="AlphaFoldDB" id="A0AAE3FQP5"/>
<organism evidence="2 3">
    <name type="scientific">Natranaeroarchaeum aerophilus</name>
    <dbReference type="NCBI Taxonomy" id="2917711"/>
    <lineage>
        <taxon>Archaea</taxon>
        <taxon>Methanobacteriati</taxon>
        <taxon>Methanobacteriota</taxon>
        <taxon>Stenosarchaea group</taxon>
        <taxon>Halobacteria</taxon>
        <taxon>Halobacteriales</taxon>
        <taxon>Natronoarchaeaceae</taxon>
        <taxon>Natranaeroarchaeum</taxon>
    </lineage>
</organism>
<reference evidence="2 3" key="1">
    <citation type="journal article" date="2022" name="Syst. Appl. Microbiol.">
        <title>Natronocalculus amylovorans gen. nov., sp. nov., and Natranaeroarchaeum aerophilus sp. nov., dominant culturable amylolytic natronoarchaea from hypersaline soda lakes in southwestern Siberia.</title>
        <authorList>
            <person name="Sorokin D.Y."/>
            <person name="Elcheninov A.G."/>
            <person name="Khizhniak T.V."/>
            <person name="Koenen M."/>
            <person name="Bale N.J."/>
            <person name="Damste J.S.S."/>
            <person name="Kublanov I.V."/>
        </authorList>
    </citation>
    <scope>NUCLEOTIDE SEQUENCE [LARGE SCALE GENOMIC DNA]</scope>
    <source>
        <strain evidence="2 3">AArc-St1-1</strain>
    </source>
</reference>
<name>A0AAE3FQP5_9EURY</name>
<dbReference type="EMBL" id="JAKRVY010000003">
    <property type="protein sequence ID" value="MCL9813519.1"/>
    <property type="molecule type" value="Genomic_DNA"/>
</dbReference>
<gene>
    <name evidence="2" type="ORF">AArcSt11_07615</name>
</gene>
<feature type="compositionally biased region" description="Gly residues" evidence="1">
    <location>
        <begin position="27"/>
        <end position="36"/>
    </location>
</feature>
<evidence type="ECO:0000313" key="2">
    <source>
        <dbReference type="EMBL" id="MCL9813519.1"/>
    </source>
</evidence>
<dbReference type="RefSeq" id="WP_250596002.1">
    <property type="nucleotide sequence ID" value="NZ_JAKRVY010000003.1"/>
</dbReference>
<evidence type="ECO:0000313" key="3">
    <source>
        <dbReference type="Proteomes" id="UP001202674"/>
    </source>
</evidence>
<feature type="region of interest" description="Disordered" evidence="1">
    <location>
        <begin position="287"/>
        <end position="334"/>
    </location>
</feature>
<dbReference type="PROSITE" id="PS51257">
    <property type="entry name" value="PROKAR_LIPOPROTEIN"/>
    <property type="match status" value="1"/>
</dbReference>
<feature type="compositionally biased region" description="Basic and acidic residues" evidence="1">
    <location>
        <begin position="172"/>
        <end position="187"/>
    </location>
</feature>
<accession>A0AAE3FQP5</accession>
<sequence length="334" mass="35413">MNRRTLLAGVAGGLAITAGCVEDPDPGSGGTGGNREGNGFDAGDAPVANELVDWSLSLDDDAGDIDESPQVSFDQDTVSVTGRITYGSSSCKTVEATTVEYDADAARLDVVCEDVETEDDSPDDEPRICTDDIASTAYELTADFDDGIPETVRAVEDALEERREATFDRDGVMNRTSDETDDADHGIDPLPEGIADVTLDLDRGTFEEAEEPPTVDIREYDVTIEGSLVVGSSSCKTTEVTELEFDAEADELDVTVADVEVDLDGEYECTADESVDTYVLRVEFEETAPTSVSVTEDGKHGTRAVGVAEDSATEGDVDEDGEYEDESGTGESGS</sequence>
<feature type="compositionally biased region" description="Acidic residues" evidence="1">
    <location>
        <begin position="311"/>
        <end position="328"/>
    </location>
</feature>